<accession>A0AAW2K823</accession>
<reference evidence="2" key="2">
    <citation type="journal article" date="2024" name="Plant">
        <title>Genomic evolution and insights into agronomic trait innovations of Sesamum species.</title>
        <authorList>
            <person name="Miao H."/>
            <person name="Wang L."/>
            <person name="Qu L."/>
            <person name="Liu H."/>
            <person name="Sun Y."/>
            <person name="Le M."/>
            <person name="Wang Q."/>
            <person name="Wei S."/>
            <person name="Zheng Y."/>
            <person name="Lin W."/>
            <person name="Duan Y."/>
            <person name="Cao H."/>
            <person name="Xiong S."/>
            <person name="Wang X."/>
            <person name="Wei L."/>
            <person name="Li C."/>
            <person name="Ma Q."/>
            <person name="Ju M."/>
            <person name="Zhao R."/>
            <person name="Li G."/>
            <person name="Mu C."/>
            <person name="Tian Q."/>
            <person name="Mei H."/>
            <person name="Zhang T."/>
            <person name="Gao T."/>
            <person name="Zhang H."/>
        </authorList>
    </citation>
    <scope>NUCLEOTIDE SEQUENCE</scope>
    <source>
        <strain evidence="2">G02</strain>
    </source>
</reference>
<gene>
    <name evidence="2" type="ORF">Sradi_6172500</name>
</gene>
<dbReference type="InterPro" id="IPR013103">
    <property type="entry name" value="RVT_2"/>
</dbReference>
<comment type="caution">
    <text evidence="2">The sequence shown here is derived from an EMBL/GenBank/DDBJ whole genome shotgun (WGS) entry which is preliminary data.</text>
</comment>
<organism evidence="2">
    <name type="scientific">Sesamum radiatum</name>
    <name type="common">Black benniseed</name>
    <dbReference type="NCBI Taxonomy" id="300843"/>
    <lineage>
        <taxon>Eukaryota</taxon>
        <taxon>Viridiplantae</taxon>
        <taxon>Streptophyta</taxon>
        <taxon>Embryophyta</taxon>
        <taxon>Tracheophyta</taxon>
        <taxon>Spermatophyta</taxon>
        <taxon>Magnoliopsida</taxon>
        <taxon>eudicotyledons</taxon>
        <taxon>Gunneridae</taxon>
        <taxon>Pentapetalae</taxon>
        <taxon>asterids</taxon>
        <taxon>lamiids</taxon>
        <taxon>Lamiales</taxon>
        <taxon>Pedaliaceae</taxon>
        <taxon>Sesamum</taxon>
    </lineage>
</organism>
<reference evidence="2" key="1">
    <citation type="submission" date="2020-06" db="EMBL/GenBank/DDBJ databases">
        <authorList>
            <person name="Li T."/>
            <person name="Hu X."/>
            <person name="Zhang T."/>
            <person name="Song X."/>
            <person name="Zhang H."/>
            <person name="Dai N."/>
            <person name="Sheng W."/>
            <person name="Hou X."/>
            <person name="Wei L."/>
        </authorList>
    </citation>
    <scope>NUCLEOTIDE SEQUENCE</scope>
    <source>
        <strain evidence="2">G02</strain>
        <tissue evidence="2">Leaf</tissue>
    </source>
</reference>
<evidence type="ECO:0000313" key="2">
    <source>
        <dbReference type="EMBL" id="KAL0303044.1"/>
    </source>
</evidence>
<sequence length="229" mass="25714">MLVSRDVIFLEGVFPYKDVATPTDDYPFSVSTLDDTSVSNDQASVSNDQWSVPTLPSTTVVSSWLIDFVCNISHDSTCSPIITSITPSHSEFVAAISAIREPQTYLEASTSPEWTSAMRAELSALETNEMWEITPLPLDKKPIGRHWVFKLNLNANGSIDMYKSYLVAKGYNQIEGIDYNESFSVVAKSVTVRLFFAMTAARDWHIHQMDVNNAFFARLFRRGDIYESS</sequence>
<protein>
    <recommendedName>
        <fullName evidence="1">Reverse transcriptase Ty1/copia-type domain-containing protein</fullName>
    </recommendedName>
</protein>
<dbReference type="EMBL" id="JACGWJ010000029">
    <property type="protein sequence ID" value="KAL0303044.1"/>
    <property type="molecule type" value="Genomic_DNA"/>
</dbReference>
<evidence type="ECO:0000259" key="1">
    <source>
        <dbReference type="Pfam" id="PF07727"/>
    </source>
</evidence>
<name>A0AAW2K823_SESRA</name>
<dbReference type="AlphaFoldDB" id="A0AAW2K823"/>
<feature type="domain" description="Reverse transcriptase Ty1/copia-type" evidence="1">
    <location>
        <begin position="128"/>
        <end position="216"/>
    </location>
</feature>
<proteinExistence type="predicted"/>
<dbReference type="Pfam" id="PF07727">
    <property type="entry name" value="RVT_2"/>
    <property type="match status" value="1"/>
</dbReference>